<sequence length="201" mass="22846">MLLQQLKSRLEEHETDQEQEISEKLGTIEDLHARLRANVSTIQQLNEQLHSLKQETVRQRSDIEKERAARQNLQMQLESREQALNSLKAQMESERYHRSVNGTTPRRGGESYTNGSAPDSAYASSLGRGSQRQNKDKMQSAINSALKDAGVSDPNTLDKSYWIQRVGELSLQLQQSSEFWSDKVRDLSAQLGRSRSPSPHK</sequence>
<dbReference type="RefSeq" id="XP_038069126.1">
    <property type="nucleotide sequence ID" value="XM_038213198.1"/>
</dbReference>
<dbReference type="EnsemblMetazoa" id="XM_038213198.1">
    <property type="protein sequence ID" value="XP_038069126.1"/>
    <property type="gene ID" value="LOC119738342"/>
</dbReference>
<organism evidence="2 3">
    <name type="scientific">Patiria miniata</name>
    <name type="common">Bat star</name>
    <name type="synonym">Asterina miniata</name>
    <dbReference type="NCBI Taxonomy" id="46514"/>
    <lineage>
        <taxon>Eukaryota</taxon>
        <taxon>Metazoa</taxon>
        <taxon>Echinodermata</taxon>
        <taxon>Eleutherozoa</taxon>
        <taxon>Asterozoa</taxon>
        <taxon>Asteroidea</taxon>
        <taxon>Valvatacea</taxon>
        <taxon>Valvatida</taxon>
        <taxon>Asterinidae</taxon>
        <taxon>Patiria</taxon>
    </lineage>
</organism>
<name>A0A914B0V3_PATMI</name>
<dbReference type="Proteomes" id="UP000887568">
    <property type="component" value="Unplaced"/>
</dbReference>
<dbReference type="AlphaFoldDB" id="A0A914B0V3"/>
<reference evidence="2" key="1">
    <citation type="submission" date="2022-11" db="UniProtKB">
        <authorList>
            <consortium name="EnsemblMetazoa"/>
        </authorList>
    </citation>
    <scope>IDENTIFICATION</scope>
</reference>
<keyword evidence="3" id="KW-1185">Reference proteome</keyword>
<feature type="region of interest" description="Disordered" evidence="1">
    <location>
        <begin position="89"/>
        <end position="139"/>
    </location>
</feature>
<dbReference type="GeneID" id="119738342"/>
<dbReference type="OrthoDB" id="6350415at2759"/>
<protein>
    <submittedName>
        <fullName evidence="2">Uncharacterized protein</fullName>
    </submittedName>
</protein>
<evidence type="ECO:0000313" key="3">
    <source>
        <dbReference type="Proteomes" id="UP000887568"/>
    </source>
</evidence>
<proteinExistence type="predicted"/>
<evidence type="ECO:0000256" key="1">
    <source>
        <dbReference type="SAM" id="MobiDB-lite"/>
    </source>
</evidence>
<accession>A0A914B0V3</accession>
<evidence type="ECO:0000313" key="2">
    <source>
        <dbReference type="EnsemblMetazoa" id="XP_038069126.1"/>
    </source>
</evidence>